<proteinExistence type="predicted"/>
<protein>
    <submittedName>
        <fullName evidence="1">14522_t:CDS:1</fullName>
    </submittedName>
</protein>
<organism evidence="1 2">
    <name type="scientific">Acaulospora colombiana</name>
    <dbReference type="NCBI Taxonomy" id="27376"/>
    <lineage>
        <taxon>Eukaryota</taxon>
        <taxon>Fungi</taxon>
        <taxon>Fungi incertae sedis</taxon>
        <taxon>Mucoromycota</taxon>
        <taxon>Glomeromycotina</taxon>
        <taxon>Glomeromycetes</taxon>
        <taxon>Diversisporales</taxon>
        <taxon>Acaulosporaceae</taxon>
        <taxon>Acaulospora</taxon>
    </lineage>
</organism>
<keyword evidence="2" id="KW-1185">Reference proteome</keyword>
<name>A0ACA9MIE2_9GLOM</name>
<sequence length="136" mass="15827">WYTGGLLTTFVLSGNSEELMGRTDKGVTLFFVVDAHDTGGGFPDVQEIPGSQFLRTSQIIDDEFFFVVPPHDQLIYRMTKLLWKKQLMRRCRTKEDSYCTQILNLTTNDVLTIRQEFTKKEQCLRLPQWTSIIRES</sequence>
<dbReference type="EMBL" id="CAJVPT010012523">
    <property type="protein sequence ID" value="CAG8588267.1"/>
    <property type="molecule type" value="Genomic_DNA"/>
</dbReference>
<reference evidence="1" key="1">
    <citation type="submission" date="2021-06" db="EMBL/GenBank/DDBJ databases">
        <authorList>
            <person name="Kallberg Y."/>
            <person name="Tangrot J."/>
            <person name="Rosling A."/>
        </authorList>
    </citation>
    <scope>NUCLEOTIDE SEQUENCE</scope>
    <source>
        <strain evidence="1">CL356</strain>
    </source>
</reference>
<feature type="non-terminal residue" evidence="1">
    <location>
        <position position="1"/>
    </location>
</feature>
<dbReference type="Proteomes" id="UP000789525">
    <property type="component" value="Unassembled WGS sequence"/>
</dbReference>
<accession>A0ACA9MIE2</accession>
<comment type="caution">
    <text evidence="1">The sequence shown here is derived from an EMBL/GenBank/DDBJ whole genome shotgun (WGS) entry which is preliminary data.</text>
</comment>
<evidence type="ECO:0000313" key="1">
    <source>
        <dbReference type="EMBL" id="CAG8588267.1"/>
    </source>
</evidence>
<evidence type="ECO:0000313" key="2">
    <source>
        <dbReference type="Proteomes" id="UP000789525"/>
    </source>
</evidence>
<gene>
    <name evidence="1" type="ORF">ACOLOM_LOCUS6223</name>
</gene>